<reference evidence="4 5" key="1">
    <citation type="submission" date="2023-12" db="EMBL/GenBank/DDBJ databases">
        <title>the genome sequence of Hyalangium sp. s54d21.</title>
        <authorList>
            <person name="Zhang X."/>
        </authorList>
    </citation>
    <scope>NUCLEOTIDE SEQUENCE [LARGE SCALE GENOMIC DNA]</scope>
    <source>
        <strain evidence="5">s54d21</strain>
    </source>
</reference>
<sequence>MKQTEKNLVILLALTVISGGLALYAYFGVMKPETAELERMEQHEKIFATPEPDEATKDGGTAALVFTQLSVQAKGVTATLERQGETWRLTSPVSAKAEKWVVDAITSQLQSAKFKTTVDEAPTDADLEKYGLKPPVFMVTAKAYAPDASGGGKEDPARQRTVTLYGGIENTFDGSVYVRREGDARVYAAEGSVRYALEKDIYALRDKEFLGLDPTHVQALDVTAKTGAYALEREATGSWRLTKPSAQRADADRVKRLIQSLKDQRALAFPTDSAEERTKLGLDTPLVDARFTLTSGEPVRVRFSLKQDATGTKVYALREQGSNVLLAEMPEAVLHLLDVNLAELRDKTVLAFRIEDVKRLVIHPGGSAAPIVLAHMNPDAGTLDGWRVQAPQAGMAQVLKVASLLKTLHTLKASAYGEAKPKKWETYGITESSRGVSLLDASGKELARLWIGSEVLDKMGTVYVRGAGTEVMEVDSARLSELPSRPEDVMEAAPAASATDAGSPVAQP</sequence>
<accession>A0ABU5H8J3</accession>
<comment type="caution">
    <text evidence="4">The sequence shown here is derived from an EMBL/GenBank/DDBJ whole genome shotgun (WGS) entry which is preliminary data.</text>
</comment>
<proteinExistence type="predicted"/>
<evidence type="ECO:0000256" key="2">
    <source>
        <dbReference type="SAM" id="Phobius"/>
    </source>
</evidence>
<keyword evidence="5" id="KW-1185">Reference proteome</keyword>
<evidence type="ECO:0000313" key="5">
    <source>
        <dbReference type="Proteomes" id="UP001291309"/>
    </source>
</evidence>
<gene>
    <name evidence="4" type="ORF">SYV04_25645</name>
</gene>
<feature type="domain" description="DUF4340" evidence="3">
    <location>
        <begin position="239"/>
        <end position="365"/>
    </location>
</feature>
<dbReference type="InterPro" id="IPR025641">
    <property type="entry name" value="DUF4340"/>
</dbReference>
<dbReference type="Pfam" id="PF14238">
    <property type="entry name" value="DUF4340"/>
    <property type="match status" value="3"/>
</dbReference>
<dbReference type="Proteomes" id="UP001291309">
    <property type="component" value="Unassembled WGS sequence"/>
</dbReference>
<keyword evidence="2" id="KW-0472">Membrane</keyword>
<dbReference type="EMBL" id="JAXIVS010000009">
    <property type="protein sequence ID" value="MDY7229803.1"/>
    <property type="molecule type" value="Genomic_DNA"/>
</dbReference>
<feature type="domain" description="DUF4340" evidence="3">
    <location>
        <begin position="386"/>
        <end position="494"/>
    </location>
</feature>
<keyword evidence="2" id="KW-0812">Transmembrane</keyword>
<feature type="domain" description="DUF4340" evidence="3">
    <location>
        <begin position="87"/>
        <end position="237"/>
    </location>
</feature>
<evidence type="ECO:0000259" key="3">
    <source>
        <dbReference type="Pfam" id="PF14238"/>
    </source>
</evidence>
<keyword evidence="2" id="KW-1133">Transmembrane helix</keyword>
<protein>
    <submittedName>
        <fullName evidence="4">DUF4340 domain-containing protein</fullName>
    </submittedName>
</protein>
<feature type="compositionally biased region" description="Low complexity" evidence="1">
    <location>
        <begin position="492"/>
        <end position="501"/>
    </location>
</feature>
<organism evidence="4 5">
    <name type="scientific">Hyalangium rubrum</name>
    <dbReference type="NCBI Taxonomy" id="3103134"/>
    <lineage>
        <taxon>Bacteria</taxon>
        <taxon>Pseudomonadati</taxon>
        <taxon>Myxococcota</taxon>
        <taxon>Myxococcia</taxon>
        <taxon>Myxococcales</taxon>
        <taxon>Cystobacterineae</taxon>
        <taxon>Archangiaceae</taxon>
        <taxon>Hyalangium</taxon>
    </lineage>
</organism>
<evidence type="ECO:0000256" key="1">
    <source>
        <dbReference type="SAM" id="MobiDB-lite"/>
    </source>
</evidence>
<dbReference type="RefSeq" id="WP_321548524.1">
    <property type="nucleotide sequence ID" value="NZ_JAXIVS010000009.1"/>
</dbReference>
<feature type="transmembrane region" description="Helical" evidence="2">
    <location>
        <begin position="7"/>
        <end position="27"/>
    </location>
</feature>
<name>A0ABU5H8J3_9BACT</name>
<evidence type="ECO:0000313" key="4">
    <source>
        <dbReference type="EMBL" id="MDY7229803.1"/>
    </source>
</evidence>
<feature type="region of interest" description="Disordered" evidence="1">
    <location>
        <begin position="482"/>
        <end position="508"/>
    </location>
</feature>